<dbReference type="AlphaFoldDB" id="A0A0R3QKZ0"/>
<keyword evidence="1" id="KW-0472">Membrane</keyword>
<evidence type="ECO:0000313" key="3">
    <source>
        <dbReference type="Proteomes" id="UP000280834"/>
    </source>
</evidence>
<dbReference type="WBParaSite" id="BTMF_0000834001-mRNA-1">
    <property type="protein sequence ID" value="BTMF_0000834001-mRNA-1"/>
    <property type="gene ID" value="BTMF_0000834001"/>
</dbReference>
<reference evidence="2 3" key="2">
    <citation type="submission" date="2018-11" db="EMBL/GenBank/DDBJ databases">
        <authorList>
            <consortium name="Pathogen Informatics"/>
        </authorList>
    </citation>
    <scope>NUCLEOTIDE SEQUENCE [LARGE SCALE GENOMIC DNA]</scope>
</reference>
<feature type="transmembrane region" description="Helical" evidence="1">
    <location>
        <begin position="207"/>
        <end position="226"/>
    </location>
</feature>
<keyword evidence="3" id="KW-1185">Reference proteome</keyword>
<evidence type="ECO:0000313" key="2">
    <source>
        <dbReference type="EMBL" id="VDO21640.1"/>
    </source>
</evidence>
<keyword evidence="1" id="KW-1133">Transmembrane helix</keyword>
<feature type="transmembrane region" description="Helical" evidence="1">
    <location>
        <begin position="12"/>
        <end position="37"/>
    </location>
</feature>
<keyword evidence="1" id="KW-0812">Transmembrane</keyword>
<proteinExistence type="predicted"/>
<organism evidence="4">
    <name type="scientific">Brugia timori</name>
    <dbReference type="NCBI Taxonomy" id="42155"/>
    <lineage>
        <taxon>Eukaryota</taxon>
        <taxon>Metazoa</taxon>
        <taxon>Ecdysozoa</taxon>
        <taxon>Nematoda</taxon>
        <taxon>Chromadorea</taxon>
        <taxon>Rhabditida</taxon>
        <taxon>Spirurina</taxon>
        <taxon>Spiruromorpha</taxon>
        <taxon>Filarioidea</taxon>
        <taxon>Onchocercidae</taxon>
        <taxon>Brugia</taxon>
    </lineage>
</organism>
<dbReference type="EMBL" id="UZAG01015580">
    <property type="protein sequence ID" value="VDO21640.1"/>
    <property type="molecule type" value="Genomic_DNA"/>
</dbReference>
<dbReference type="Proteomes" id="UP000280834">
    <property type="component" value="Unassembled WGS sequence"/>
</dbReference>
<gene>
    <name evidence="2" type="ORF">BTMF_LOCUS6391</name>
</gene>
<reference evidence="4" key="1">
    <citation type="submission" date="2017-02" db="UniProtKB">
        <authorList>
            <consortium name="WormBaseParasite"/>
        </authorList>
    </citation>
    <scope>IDENTIFICATION</scope>
</reference>
<sequence length="229" mass="26128">MSWELWESNTILLMLTSLLVTIYFALVENAISFLGLIDDFELDRQLPSVTCRQCIQLWYVLAKDPHSTCGPHSRTCTGNVCFMRQCKNCPVYQYMAGCLTLTDWQFTDLSFSRQRAELLATRVGATLLCEDSMNQTTCICNRKNKCNDIHARAPFSTYSAPLFGGIINFDAVISKIDPYYNDIVRPKHASKYYPADTGIRTMSLQTFFLNCSALLLSFFLSLYNGYFHT</sequence>
<name>A0A0R3QKZ0_9BILA</name>
<evidence type="ECO:0000256" key="1">
    <source>
        <dbReference type="SAM" id="Phobius"/>
    </source>
</evidence>
<evidence type="ECO:0000313" key="4">
    <source>
        <dbReference type="WBParaSite" id="BTMF_0000834001-mRNA-1"/>
    </source>
</evidence>
<protein>
    <submittedName>
        <fullName evidence="4">DUF2769 domain-containing protein</fullName>
    </submittedName>
</protein>
<accession>A0A0R3QKZ0</accession>